<dbReference type="PANTHER" id="PTHR35826">
    <property type="entry name" value="PROTEIN ATP6V1FNB-LIKE"/>
    <property type="match status" value="1"/>
</dbReference>
<comment type="caution">
    <text evidence="2">The sequence shown here is derived from an EMBL/GenBank/DDBJ whole genome shotgun (WGS) entry which is preliminary data.</text>
</comment>
<proteinExistence type="predicted"/>
<gene>
    <name evidence="2" type="ORF">GDO81_009943</name>
</gene>
<evidence type="ECO:0000313" key="2">
    <source>
        <dbReference type="EMBL" id="KAG8576714.1"/>
    </source>
</evidence>
<name>A0AAV7BVR1_ENGPU</name>
<feature type="domain" description="Sperm microtubule inner protein 1 C-terminal" evidence="1">
    <location>
        <begin position="87"/>
        <end position="183"/>
    </location>
</feature>
<dbReference type="Pfam" id="PF22589">
    <property type="entry name" value="SPMIP1"/>
    <property type="match status" value="1"/>
</dbReference>
<dbReference type="AlphaFoldDB" id="A0AAV7BVR1"/>
<evidence type="ECO:0000313" key="3">
    <source>
        <dbReference type="Proteomes" id="UP000824782"/>
    </source>
</evidence>
<accession>A0AAV7BVR1</accession>
<dbReference type="InterPro" id="IPR054323">
    <property type="entry name" value="SPMIP1_C"/>
</dbReference>
<organism evidence="2 3">
    <name type="scientific">Engystomops pustulosus</name>
    <name type="common">Tungara frog</name>
    <name type="synonym">Physalaemus pustulosus</name>
    <dbReference type="NCBI Taxonomy" id="76066"/>
    <lineage>
        <taxon>Eukaryota</taxon>
        <taxon>Metazoa</taxon>
        <taxon>Chordata</taxon>
        <taxon>Craniata</taxon>
        <taxon>Vertebrata</taxon>
        <taxon>Euteleostomi</taxon>
        <taxon>Amphibia</taxon>
        <taxon>Batrachia</taxon>
        <taxon>Anura</taxon>
        <taxon>Neobatrachia</taxon>
        <taxon>Hyloidea</taxon>
        <taxon>Leptodactylidae</taxon>
        <taxon>Leiuperinae</taxon>
        <taxon>Engystomops</taxon>
    </lineage>
</organism>
<protein>
    <recommendedName>
        <fullName evidence="1">Sperm microtubule inner protein 1 C-terminal domain-containing protein</fullName>
    </recommendedName>
</protein>
<sequence length="190" mass="22508">MAREVNLTTQKQEFIKESYLKEMHTRVNWWRHYRQNFPPSPHLKSKVKDHVKLPTINDSCIQAKMNSKDDKNSLDIENVLNLNDGRKNDQMETGLIESEMKPVSPEIRSLLYQGTSKEEKGRYRYLKIRNRLGPEEKYCYPITTSWVYGWHLGNLVDNSCPQYRRCHIVSDTFYRKNGIPTQPKRTDMAL</sequence>
<reference evidence="2" key="1">
    <citation type="thesis" date="2020" institute="ProQuest LLC" country="789 East Eisenhower Parkway, Ann Arbor, MI, USA">
        <title>Comparative Genomics and Chromosome Evolution.</title>
        <authorList>
            <person name="Mudd A.B."/>
        </authorList>
    </citation>
    <scope>NUCLEOTIDE SEQUENCE</scope>
    <source>
        <strain evidence="2">237g6f4</strain>
        <tissue evidence="2">Blood</tissue>
    </source>
</reference>
<dbReference type="EMBL" id="WNYA01000004">
    <property type="protein sequence ID" value="KAG8576714.1"/>
    <property type="molecule type" value="Genomic_DNA"/>
</dbReference>
<dbReference type="Proteomes" id="UP000824782">
    <property type="component" value="Unassembled WGS sequence"/>
</dbReference>
<dbReference type="PANTHER" id="PTHR35826:SF2">
    <property type="entry name" value="PROTEIN ATP6V1FNB"/>
    <property type="match status" value="1"/>
</dbReference>
<keyword evidence="3" id="KW-1185">Reference proteome</keyword>
<dbReference type="EMBL" id="WNYA01000004">
    <property type="protein sequence ID" value="KAG8576715.1"/>
    <property type="molecule type" value="Genomic_DNA"/>
</dbReference>
<evidence type="ECO:0000259" key="1">
    <source>
        <dbReference type="Pfam" id="PF22589"/>
    </source>
</evidence>